<evidence type="ECO:0000256" key="1">
    <source>
        <dbReference type="ARBA" id="ARBA00004496"/>
    </source>
</evidence>
<evidence type="ECO:0000256" key="5">
    <source>
        <dbReference type="SAM" id="MobiDB-lite"/>
    </source>
</evidence>
<comment type="subcellular location">
    <subcellularLocation>
        <location evidence="1">Cytoplasm</location>
    </subcellularLocation>
</comment>
<dbReference type="InterPro" id="IPR016137">
    <property type="entry name" value="RGS"/>
</dbReference>
<evidence type="ECO:0000313" key="8">
    <source>
        <dbReference type="EMBL" id="CAI5438248.1"/>
    </source>
</evidence>
<dbReference type="GO" id="GO:0019901">
    <property type="term" value="F:protein kinase binding"/>
    <property type="evidence" value="ECO:0007669"/>
    <property type="project" value="TreeGrafter"/>
</dbReference>
<evidence type="ECO:0000259" key="7">
    <source>
        <dbReference type="PROSITE" id="PS50841"/>
    </source>
</evidence>
<gene>
    <name evidence="8" type="ORF">CAMP_LOCUS885</name>
</gene>
<name>A0A9P1MW84_9PELO</name>
<dbReference type="GO" id="GO:0031625">
    <property type="term" value="F:ubiquitin protein ligase binding"/>
    <property type="evidence" value="ECO:0007669"/>
    <property type="project" value="TreeGrafter"/>
</dbReference>
<keyword evidence="9" id="KW-1185">Reference proteome</keyword>
<dbReference type="SUPFAM" id="SSF48097">
    <property type="entry name" value="Regulator of G-protein signaling, RGS"/>
    <property type="match status" value="1"/>
</dbReference>
<dbReference type="GO" id="GO:0060090">
    <property type="term" value="F:molecular adaptor activity"/>
    <property type="evidence" value="ECO:0007669"/>
    <property type="project" value="TreeGrafter"/>
</dbReference>
<dbReference type="InterPro" id="IPR001158">
    <property type="entry name" value="DIX"/>
</dbReference>
<dbReference type="InterPro" id="IPR036305">
    <property type="entry name" value="RGS_sf"/>
</dbReference>
<protein>
    <recommendedName>
        <fullName evidence="10">RGS domain-containing protein</fullName>
    </recommendedName>
</protein>
<evidence type="ECO:0000256" key="2">
    <source>
        <dbReference type="ARBA" id="ARBA00022490"/>
    </source>
</evidence>
<dbReference type="PANTHER" id="PTHR46102">
    <property type="entry name" value="AXIN"/>
    <property type="match status" value="1"/>
</dbReference>
<evidence type="ECO:0000256" key="3">
    <source>
        <dbReference type="ARBA" id="ARBA00022687"/>
    </source>
</evidence>
<dbReference type="PROSITE" id="PS50132">
    <property type="entry name" value="RGS"/>
    <property type="match status" value="1"/>
</dbReference>
<dbReference type="GO" id="GO:0005737">
    <property type="term" value="C:cytoplasm"/>
    <property type="evidence" value="ECO:0007669"/>
    <property type="project" value="UniProtKB-SubCell"/>
</dbReference>
<dbReference type="AlphaFoldDB" id="A0A9P1MW84"/>
<dbReference type="PROSITE" id="PS50841">
    <property type="entry name" value="DIX"/>
    <property type="match status" value="1"/>
</dbReference>
<dbReference type="InterPro" id="IPR043581">
    <property type="entry name" value="Axin-like"/>
</dbReference>
<dbReference type="Gene3D" id="2.40.240.130">
    <property type="match status" value="1"/>
</dbReference>
<dbReference type="Proteomes" id="UP001152747">
    <property type="component" value="Unassembled WGS sequence"/>
</dbReference>
<reference evidence="8" key="1">
    <citation type="submission" date="2022-11" db="EMBL/GenBank/DDBJ databases">
        <authorList>
            <person name="Kikuchi T."/>
        </authorList>
    </citation>
    <scope>NUCLEOTIDE SEQUENCE</scope>
    <source>
        <strain evidence="8">PS1010</strain>
    </source>
</reference>
<evidence type="ECO:0008006" key="10">
    <source>
        <dbReference type="Google" id="ProtNLM"/>
    </source>
</evidence>
<dbReference type="GO" id="GO:0048468">
    <property type="term" value="P:cell development"/>
    <property type="evidence" value="ECO:0007669"/>
    <property type="project" value="TreeGrafter"/>
</dbReference>
<dbReference type="EMBL" id="CANHGI010000001">
    <property type="protein sequence ID" value="CAI5438248.1"/>
    <property type="molecule type" value="Genomic_DNA"/>
</dbReference>
<proteinExistence type="predicted"/>
<dbReference type="PANTHER" id="PTHR46102:SF2">
    <property type="entry name" value="AXIN"/>
    <property type="match status" value="1"/>
</dbReference>
<dbReference type="SUPFAM" id="SSF54236">
    <property type="entry name" value="Ubiquitin-like"/>
    <property type="match status" value="1"/>
</dbReference>
<evidence type="ECO:0000313" key="9">
    <source>
        <dbReference type="Proteomes" id="UP001152747"/>
    </source>
</evidence>
<dbReference type="GO" id="GO:0016055">
    <property type="term" value="P:Wnt signaling pathway"/>
    <property type="evidence" value="ECO:0007669"/>
    <property type="project" value="UniProtKB-KW"/>
</dbReference>
<feature type="region of interest" description="Disordered" evidence="5">
    <location>
        <begin position="200"/>
        <end position="240"/>
    </location>
</feature>
<keyword evidence="3 4" id="KW-0879">Wnt signaling pathway</keyword>
<dbReference type="GO" id="GO:0005886">
    <property type="term" value="C:plasma membrane"/>
    <property type="evidence" value="ECO:0007669"/>
    <property type="project" value="TreeGrafter"/>
</dbReference>
<dbReference type="GO" id="GO:0030877">
    <property type="term" value="C:beta-catenin destruction complex"/>
    <property type="evidence" value="ECO:0007669"/>
    <property type="project" value="TreeGrafter"/>
</dbReference>
<dbReference type="InterPro" id="IPR029071">
    <property type="entry name" value="Ubiquitin-like_domsf"/>
</dbReference>
<feature type="domain" description="DIX" evidence="7">
    <location>
        <begin position="302"/>
        <end position="386"/>
    </location>
</feature>
<evidence type="ECO:0000259" key="6">
    <source>
        <dbReference type="PROSITE" id="PS50132"/>
    </source>
</evidence>
<accession>A0A9P1MW84</accession>
<dbReference type="GO" id="GO:0032436">
    <property type="term" value="P:positive regulation of proteasomal ubiquitin-dependent protein catabolic process"/>
    <property type="evidence" value="ECO:0007669"/>
    <property type="project" value="TreeGrafter"/>
</dbReference>
<dbReference type="GO" id="GO:0090090">
    <property type="term" value="P:negative regulation of canonical Wnt signaling pathway"/>
    <property type="evidence" value="ECO:0007669"/>
    <property type="project" value="InterPro"/>
</dbReference>
<keyword evidence="2" id="KW-0963">Cytoplasm</keyword>
<comment type="caution">
    <text evidence="8">The sequence shown here is derived from an EMBL/GenBank/DDBJ whole genome shotgun (WGS) entry which is preliminary data.</text>
</comment>
<dbReference type="GO" id="GO:0005634">
    <property type="term" value="C:nucleus"/>
    <property type="evidence" value="ECO:0007669"/>
    <property type="project" value="TreeGrafter"/>
</dbReference>
<dbReference type="InterPro" id="IPR038207">
    <property type="entry name" value="DIX_dom_sf"/>
</dbReference>
<organism evidence="8 9">
    <name type="scientific">Caenorhabditis angaria</name>
    <dbReference type="NCBI Taxonomy" id="860376"/>
    <lineage>
        <taxon>Eukaryota</taxon>
        <taxon>Metazoa</taxon>
        <taxon>Ecdysozoa</taxon>
        <taxon>Nematoda</taxon>
        <taxon>Chromadorea</taxon>
        <taxon>Rhabditida</taxon>
        <taxon>Rhabditina</taxon>
        <taxon>Rhabditomorpha</taxon>
        <taxon>Rhabditoidea</taxon>
        <taxon>Rhabditidae</taxon>
        <taxon>Peloderinae</taxon>
        <taxon>Caenorhabditis</taxon>
    </lineage>
</organism>
<dbReference type="OrthoDB" id="10007451at2759"/>
<evidence type="ECO:0000256" key="4">
    <source>
        <dbReference type="PROSITE-ProRule" id="PRU00069"/>
    </source>
</evidence>
<dbReference type="GO" id="GO:0008013">
    <property type="term" value="F:beta-catenin binding"/>
    <property type="evidence" value="ECO:0007669"/>
    <property type="project" value="TreeGrafter"/>
</dbReference>
<feature type="domain" description="RGS" evidence="6">
    <location>
        <begin position="21"/>
        <end position="121"/>
    </location>
</feature>
<dbReference type="Pfam" id="PF00778">
    <property type="entry name" value="DIX"/>
    <property type="match status" value="1"/>
</dbReference>
<sequence length="391" mass="45200">MFPNNLITTPPVNFILEDKNFLHWAKQEESRETDSINLYLAITDFEKRLESNKVPELALVKLARHIHRKFVSLNTGSCSFLETPLRTQQSTRIHELLEGKLPYKSLFDPLKPSITKMISSKYSEFTLRRKPDIPKVESWQSASSSNSEKQGAYIWFNEDAIDQSSRHELGTTIAHENEDDRFAFFNEVCNRLNDLQDIHTSNISSPKDSRSSQSSKMSPYGIDGFAPPPPISLQPPNNLPKRFESLYRKKRQQKSETSSGFGSAATDSYSEKFRSLDRTNRNNIINNGFLTLQPKKSRAPRQIPFLQIELRYENDVPMVARIQNQAVTFRYFRHLFGVDYNDNCRFFFKSICEDNSASYQWTLILNDDDILPLFQDRITAICRLCPSSDLI</sequence>